<dbReference type="InterPro" id="IPR018193">
    <property type="entry name" value="Glyc_kinase_flavodox-like_fold"/>
</dbReference>
<dbReference type="NCBIfam" id="TIGR00004">
    <property type="entry name" value="Rid family detoxifying hydrolase"/>
    <property type="match status" value="1"/>
</dbReference>
<accession>A0ABS4S9I3</accession>
<dbReference type="Gene3D" id="3.30.1330.40">
    <property type="entry name" value="RutC-like"/>
    <property type="match status" value="1"/>
</dbReference>
<keyword evidence="3 5" id="KW-0808">Transferase</keyword>
<dbReference type="PANTHER" id="PTHR21599">
    <property type="entry name" value="GLYCERATE KINASE"/>
    <property type="match status" value="1"/>
</dbReference>
<dbReference type="InterPro" id="IPR019897">
    <property type="entry name" value="RidA_CS"/>
</dbReference>
<dbReference type="EC" id="2.7.1.31" evidence="5"/>
<dbReference type="GO" id="GO:0008887">
    <property type="term" value="F:glycerate kinase activity"/>
    <property type="evidence" value="ECO:0007669"/>
    <property type="project" value="UniProtKB-EC"/>
</dbReference>
<dbReference type="InterPro" id="IPR004381">
    <property type="entry name" value="Glycerate_kinase"/>
</dbReference>
<comment type="caution">
    <text evidence="5">The sequence shown here is derived from an EMBL/GenBank/DDBJ whole genome shotgun (WGS) entry which is preliminary data.</text>
</comment>
<evidence type="ECO:0000256" key="4">
    <source>
        <dbReference type="ARBA" id="ARBA00022777"/>
    </source>
</evidence>
<evidence type="ECO:0000313" key="6">
    <source>
        <dbReference type="Proteomes" id="UP001519294"/>
    </source>
</evidence>
<organism evidence="5 6">
    <name type="scientific">Virgibacillus alimentarius</name>
    <dbReference type="NCBI Taxonomy" id="698769"/>
    <lineage>
        <taxon>Bacteria</taxon>
        <taxon>Bacillati</taxon>
        <taxon>Bacillota</taxon>
        <taxon>Bacilli</taxon>
        <taxon>Bacillales</taxon>
        <taxon>Bacillaceae</taxon>
        <taxon>Virgibacillus</taxon>
    </lineage>
</organism>
<dbReference type="RefSeq" id="WP_226371319.1">
    <property type="nucleotide sequence ID" value="NZ_JAGIKX010000021.1"/>
</dbReference>
<dbReference type="Gene3D" id="3.40.50.10350">
    <property type="entry name" value="Glycerate kinase, domain 1"/>
    <property type="match status" value="1"/>
</dbReference>
<evidence type="ECO:0000256" key="1">
    <source>
        <dbReference type="ARBA" id="ARBA00006284"/>
    </source>
</evidence>
<dbReference type="InterPro" id="IPR006056">
    <property type="entry name" value="RidA"/>
</dbReference>
<evidence type="ECO:0000313" key="5">
    <source>
        <dbReference type="EMBL" id="MBP2258176.1"/>
    </source>
</evidence>
<dbReference type="Pfam" id="PF02595">
    <property type="entry name" value="Gly_kinase"/>
    <property type="match status" value="1"/>
</dbReference>
<dbReference type="PANTHER" id="PTHR21599:SF0">
    <property type="entry name" value="GLYCERATE KINASE"/>
    <property type="match status" value="1"/>
</dbReference>
<evidence type="ECO:0000256" key="3">
    <source>
        <dbReference type="ARBA" id="ARBA00022679"/>
    </source>
</evidence>
<dbReference type="EMBL" id="JAGIKX010000021">
    <property type="protein sequence ID" value="MBP2258176.1"/>
    <property type="molecule type" value="Genomic_DNA"/>
</dbReference>
<keyword evidence="4 5" id="KW-0418">Kinase</keyword>
<sequence>MKIVVAPDAYKGTLTQVDAANIIKNAIMEVDATHNVVIKPMADGGEGMLDALLRAIPDSKRLPVKVTGPLGRKIETCIGVVYEDTAVIEIASMAGLPFVPKDSRDPYKTTTYGIGEAIRIALDKQFRKFIIGLGGSATNDGGFGMLMSLGATFKNSRGEHVGIFGEHLLEIETIHLETLDPRLASCTIRVATDVENPLCGQNGATFVFGPQKGANRQQIEYLDQAMGNYSKRMQKTNSLSLSLDKEPGAGAAGGLGFAFMAMGGKLLSGAKLISEVIELEDEIKHADLVISGEGESDTQTLDGKAPGYVAALARKYHVPSMLISGNVTVEDRSALLDQFTEIHTLINGTFSKKQAMNQPKMVLFNRTKEIFKYIQNQGGITMVKAIHTEDAPAAIGPYSQAIEAGNFVYVSGQIGIDPQTKEVEGGIEKQTKQVLENLKAILTEAGTDFSEVVKFTIYLDSMDDFATVNDIYGGYLQEPYPSRATVEVGGLPKGALVEMDVVVYKK</sequence>
<dbReference type="SUPFAM" id="SSF55298">
    <property type="entry name" value="YjgF-like"/>
    <property type="match status" value="1"/>
</dbReference>
<evidence type="ECO:0000256" key="2">
    <source>
        <dbReference type="ARBA" id="ARBA00010552"/>
    </source>
</evidence>
<dbReference type="Proteomes" id="UP001519294">
    <property type="component" value="Unassembled WGS sequence"/>
</dbReference>
<dbReference type="NCBIfam" id="TIGR00045">
    <property type="entry name" value="glycerate kinase"/>
    <property type="match status" value="1"/>
</dbReference>
<dbReference type="InterPro" id="IPR018197">
    <property type="entry name" value="Glycerate_kinase_RE-like"/>
</dbReference>
<dbReference type="InterPro" id="IPR036129">
    <property type="entry name" value="Glycerate_kinase_sf"/>
</dbReference>
<dbReference type="SUPFAM" id="SSF110738">
    <property type="entry name" value="Glycerate kinase I"/>
    <property type="match status" value="1"/>
</dbReference>
<dbReference type="InterPro" id="IPR006175">
    <property type="entry name" value="YjgF/YER057c/UK114"/>
</dbReference>
<dbReference type="InterPro" id="IPR035959">
    <property type="entry name" value="RutC-like_sf"/>
</dbReference>
<dbReference type="Gene3D" id="3.90.1510.10">
    <property type="entry name" value="Glycerate kinase, domain 2"/>
    <property type="match status" value="1"/>
</dbReference>
<gene>
    <name evidence="5" type="ORF">J2Z81_002147</name>
</gene>
<protein>
    <submittedName>
        <fullName evidence="5">Glycerate kinase</fullName>
        <ecNumber evidence="5">2.7.1.31</ecNumber>
    </submittedName>
</protein>
<name>A0ABS4S9I3_9BACI</name>
<keyword evidence="6" id="KW-1185">Reference proteome</keyword>
<comment type="similarity">
    <text evidence="2">Belongs to the RutC family.</text>
</comment>
<dbReference type="Pfam" id="PF01042">
    <property type="entry name" value="Ribonuc_L-PSP"/>
    <property type="match status" value="1"/>
</dbReference>
<comment type="similarity">
    <text evidence="1">Belongs to the glycerate kinase type-1 family.</text>
</comment>
<dbReference type="PROSITE" id="PS01094">
    <property type="entry name" value="UPF0076"/>
    <property type="match status" value="1"/>
</dbReference>
<proteinExistence type="inferred from homology"/>
<reference evidence="5 6" key="1">
    <citation type="submission" date="2021-03" db="EMBL/GenBank/DDBJ databases">
        <title>Genomic Encyclopedia of Type Strains, Phase IV (KMG-IV): sequencing the most valuable type-strain genomes for metagenomic binning, comparative biology and taxonomic classification.</title>
        <authorList>
            <person name="Goeker M."/>
        </authorList>
    </citation>
    <scope>NUCLEOTIDE SEQUENCE [LARGE SCALE GENOMIC DNA]</scope>
    <source>
        <strain evidence="5 6">DSM 25790</strain>
    </source>
</reference>
<dbReference type="CDD" id="cd00448">
    <property type="entry name" value="YjgF_YER057c_UK114_family"/>
    <property type="match status" value="1"/>
</dbReference>